<sequence length="295" mass="32456">MGVVLMAFTVFDSFAEVYDDFDASDPEDLRDRAMLADAIMMYGLHGVEADLPKHLRRVFKAMKNAIDNSKDARGRGGKGGRPRKKPVSDKPETQVSESENLGFSNGKPVSDKPETQVSESENPNLTCPVLSCPELDCAELSCDGGDAPAAPPEFEPPTLDEARGYFGANCLSGDPDAFWAYFESQGWVKGNGQPVSNWGALALDWSRRQKRIDADDRARGKPTASEVEAATFKPTRTPEQTRAELERRWREEHPGIDPARVKAPRGTTADPVALKAYRDARRLLDARAACERRAS</sequence>
<feature type="compositionally biased region" description="Basic and acidic residues" evidence="1">
    <location>
        <begin position="239"/>
        <end position="255"/>
    </location>
</feature>
<gene>
    <name evidence="2" type="ORF">COLAER_00292</name>
</gene>
<feature type="compositionally biased region" description="Basic residues" evidence="1">
    <location>
        <begin position="75"/>
        <end position="85"/>
    </location>
</feature>
<protein>
    <submittedName>
        <fullName evidence="2">Uncharacterized protein</fullName>
    </submittedName>
</protein>
<feature type="compositionally biased region" description="Polar residues" evidence="1">
    <location>
        <begin position="115"/>
        <end position="125"/>
    </location>
</feature>
<dbReference type="Proteomes" id="UP000002979">
    <property type="component" value="Unassembled WGS sequence"/>
</dbReference>
<reference evidence="2 3" key="1">
    <citation type="submission" date="2007-01" db="EMBL/GenBank/DDBJ databases">
        <title>Draft genome sequence of Collinsella aerofaciens (ATCC 25986).</title>
        <authorList>
            <person name="Sudarsanam P."/>
            <person name="Ley R."/>
            <person name="Guruge J."/>
            <person name="Turnbaugh P.J."/>
            <person name="Mahowald M."/>
            <person name="Liep D."/>
            <person name="Gordon J."/>
        </authorList>
    </citation>
    <scope>NUCLEOTIDE SEQUENCE [LARGE SCALE GENOMIC DNA]</scope>
    <source>
        <strain evidence="3">ATCC 25986 / DSM 3979 / JCM 10188 / KCTC 3647 / NCTC 11838 / VPI 1003</strain>
    </source>
</reference>
<dbReference type="AlphaFoldDB" id="A4E7B1"/>
<dbReference type="EMBL" id="AAVN02000001">
    <property type="protein sequence ID" value="EBA40620.1"/>
    <property type="molecule type" value="Genomic_DNA"/>
</dbReference>
<feature type="region of interest" description="Disordered" evidence="1">
    <location>
        <begin position="66"/>
        <end position="125"/>
    </location>
</feature>
<evidence type="ECO:0000313" key="2">
    <source>
        <dbReference type="EMBL" id="EBA40620.1"/>
    </source>
</evidence>
<organism evidence="2 3">
    <name type="scientific">Collinsella aerofaciens (strain ATCC 25986 / DSM 3979 / JCM 10188 / KCTC 3647 / NCTC 11838 / VPI 1003)</name>
    <dbReference type="NCBI Taxonomy" id="411903"/>
    <lineage>
        <taxon>Bacteria</taxon>
        <taxon>Bacillati</taxon>
        <taxon>Actinomycetota</taxon>
        <taxon>Coriobacteriia</taxon>
        <taxon>Coriobacteriales</taxon>
        <taxon>Coriobacteriaceae</taxon>
        <taxon>Collinsella</taxon>
    </lineage>
</organism>
<feature type="region of interest" description="Disordered" evidence="1">
    <location>
        <begin position="235"/>
        <end position="272"/>
    </location>
</feature>
<reference evidence="2 3" key="2">
    <citation type="submission" date="2007-04" db="EMBL/GenBank/DDBJ databases">
        <authorList>
            <person name="Fulton L."/>
            <person name="Clifton S."/>
            <person name="Fulton B."/>
            <person name="Xu J."/>
            <person name="Minx P."/>
            <person name="Mardis E.R."/>
            <person name="Wilson R.K."/>
        </authorList>
    </citation>
    <scope>NUCLEOTIDE SEQUENCE [LARGE SCALE GENOMIC DNA]</scope>
    <source>
        <strain evidence="3">ATCC 25986 / DSM 3979 / JCM 10188 / KCTC 3647 / NCTC 11838 / VPI 1003</strain>
    </source>
</reference>
<name>A4E7B1_COLAA</name>
<evidence type="ECO:0000256" key="1">
    <source>
        <dbReference type="SAM" id="MobiDB-lite"/>
    </source>
</evidence>
<evidence type="ECO:0000313" key="3">
    <source>
        <dbReference type="Proteomes" id="UP000002979"/>
    </source>
</evidence>
<accession>A4E7B1</accession>
<proteinExistence type="predicted"/>
<comment type="caution">
    <text evidence="2">The sequence shown here is derived from an EMBL/GenBank/DDBJ whole genome shotgun (WGS) entry which is preliminary data.</text>
</comment>
<feature type="compositionally biased region" description="Polar residues" evidence="1">
    <location>
        <begin position="93"/>
        <end position="103"/>
    </location>
</feature>